<reference evidence="3 4" key="1">
    <citation type="submission" date="2023-07" db="EMBL/GenBank/DDBJ databases">
        <title>Sorghum-associated microbial communities from plants grown in Nebraska, USA.</title>
        <authorList>
            <person name="Schachtman D."/>
        </authorList>
    </citation>
    <scope>NUCLEOTIDE SEQUENCE [LARGE SCALE GENOMIC DNA]</scope>
    <source>
        <strain evidence="3 4">DS2154</strain>
    </source>
</reference>
<dbReference type="NCBIfam" id="NF005595">
    <property type="entry name" value="PRK07327.1"/>
    <property type="match status" value="1"/>
</dbReference>
<dbReference type="GO" id="GO:0004300">
    <property type="term" value="F:enoyl-CoA hydratase activity"/>
    <property type="evidence" value="ECO:0007669"/>
    <property type="project" value="UniProtKB-EC"/>
</dbReference>
<name>A0ABU1N6U5_9CAUL</name>
<dbReference type="PANTHER" id="PTHR43459:SF3">
    <property type="entry name" value="ENOYL-COA HYDRATASE ECHA15 (ENOYL HYDRASE) (UNSATURATED ACYL-COA HYDRATASE) (CROTONASE)-RELATED"/>
    <property type="match status" value="1"/>
</dbReference>
<evidence type="ECO:0000313" key="4">
    <source>
        <dbReference type="Proteomes" id="UP001262754"/>
    </source>
</evidence>
<gene>
    <name evidence="3" type="ORF">J2800_004859</name>
</gene>
<dbReference type="SUPFAM" id="SSF52096">
    <property type="entry name" value="ClpP/crotonase"/>
    <property type="match status" value="1"/>
</dbReference>
<organism evidence="3 4">
    <name type="scientific">Caulobacter rhizosphaerae</name>
    <dbReference type="NCBI Taxonomy" id="2010972"/>
    <lineage>
        <taxon>Bacteria</taxon>
        <taxon>Pseudomonadati</taxon>
        <taxon>Pseudomonadota</taxon>
        <taxon>Alphaproteobacteria</taxon>
        <taxon>Caulobacterales</taxon>
        <taxon>Caulobacteraceae</taxon>
        <taxon>Caulobacter</taxon>
    </lineage>
</organism>
<dbReference type="InterPro" id="IPR018376">
    <property type="entry name" value="Enoyl-CoA_hyd/isom_CS"/>
</dbReference>
<dbReference type="Gene3D" id="1.10.12.10">
    <property type="entry name" value="Lyase 2-enoyl-coa Hydratase, Chain A, domain 2"/>
    <property type="match status" value="1"/>
</dbReference>
<dbReference type="InterPro" id="IPR029045">
    <property type="entry name" value="ClpP/crotonase-like_dom_sf"/>
</dbReference>
<evidence type="ECO:0000313" key="3">
    <source>
        <dbReference type="EMBL" id="MDR6534088.1"/>
    </source>
</evidence>
<dbReference type="PANTHER" id="PTHR43459">
    <property type="entry name" value="ENOYL-COA HYDRATASE"/>
    <property type="match status" value="1"/>
</dbReference>
<dbReference type="Gene3D" id="3.90.226.10">
    <property type="entry name" value="2-enoyl-CoA Hydratase, Chain A, domain 1"/>
    <property type="match status" value="1"/>
</dbReference>
<keyword evidence="4" id="KW-1185">Reference proteome</keyword>
<protein>
    <submittedName>
        <fullName evidence="3">Enoyl-CoA hydratase</fullName>
        <ecNumber evidence="3">4.2.1.17</ecNumber>
    </submittedName>
</protein>
<evidence type="ECO:0000256" key="2">
    <source>
        <dbReference type="RuleBase" id="RU003707"/>
    </source>
</evidence>
<dbReference type="Proteomes" id="UP001262754">
    <property type="component" value="Unassembled WGS sequence"/>
</dbReference>
<accession>A0ABU1N6U5</accession>
<dbReference type="PROSITE" id="PS00166">
    <property type="entry name" value="ENOYL_COA_HYDRATASE"/>
    <property type="match status" value="1"/>
</dbReference>
<comment type="caution">
    <text evidence="3">The sequence shown here is derived from an EMBL/GenBank/DDBJ whole genome shotgun (WGS) entry which is preliminary data.</text>
</comment>
<dbReference type="EC" id="4.2.1.17" evidence="3"/>
<dbReference type="CDD" id="cd06558">
    <property type="entry name" value="crotonase-like"/>
    <property type="match status" value="1"/>
</dbReference>
<evidence type="ECO:0000256" key="1">
    <source>
        <dbReference type="ARBA" id="ARBA00005254"/>
    </source>
</evidence>
<comment type="similarity">
    <text evidence="1 2">Belongs to the enoyl-CoA hydratase/isomerase family.</text>
</comment>
<dbReference type="EMBL" id="JAVDRL010000019">
    <property type="protein sequence ID" value="MDR6534088.1"/>
    <property type="molecule type" value="Genomic_DNA"/>
</dbReference>
<proteinExistence type="inferred from homology"/>
<dbReference type="Pfam" id="PF00378">
    <property type="entry name" value="ECH_1"/>
    <property type="match status" value="1"/>
</dbReference>
<dbReference type="RefSeq" id="WP_163229884.1">
    <property type="nucleotide sequence ID" value="NZ_BMLD01000021.1"/>
</dbReference>
<keyword evidence="3" id="KW-0456">Lyase</keyword>
<sequence>MTDRYAAFDRLKFDRPAPRVLRLTLSNPGKANAVTPTMHRQLEEVWAAIDADPETRVTIVTGEGRAFCAGGALDDMPVAGALDPNQQFSQDFNNATRLVRNIIASRKPIVSAINGAAVGAGLALALLADVPIAAKTAKLLDGHVRIGVAAGDHAAIVWPLLCGMAKAKYYLLTNRPMTGEEAERNNLVALAVDAEALEATSIEVALELAAAAPTAVRMTKYVLNHWLRQNEAIFDLSAAFEMVNFSGAEAKEALKAMEEKRPPDFTTDVLF</sequence>
<dbReference type="InterPro" id="IPR001753">
    <property type="entry name" value="Enoyl-CoA_hydra/iso"/>
</dbReference>
<dbReference type="InterPro" id="IPR014748">
    <property type="entry name" value="Enoyl-CoA_hydra_C"/>
</dbReference>